<keyword evidence="2" id="KW-1133">Transmembrane helix</keyword>
<dbReference type="Gene3D" id="2.10.50.10">
    <property type="entry name" value="Tumor Necrosis Factor Receptor, subunit A, domain 2"/>
    <property type="match status" value="2"/>
</dbReference>
<keyword evidence="2" id="KW-0472">Membrane</keyword>
<feature type="signal peptide" evidence="3">
    <location>
        <begin position="1"/>
        <end position="21"/>
    </location>
</feature>
<evidence type="ECO:0000313" key="5">
    <source>
        <dbReference type="EMBL" id="CAJ1062499.1"/>
    </source>
</evidence>
<dbReference type="CDD" id="cd00185">
    <property type="entry name" value="TNFRSF"/>
    <property type="match status" value="1"/>
</dbReference>
<feature type="domain" description="TNFR-Cys" evidence="4">
    <location>
        <begin position="51"/>
        <end position="94"/>
    </location>
</feature>
<dbReference type="SMART" id="SM00208">
    <property type="entry name" value="TNFR"/>
    <property type="match status" value="1"/>
</dbReference>
<dbReference type="Pfam" id="PF00020">
    <property type="entry name" value="TNFR_c6"/>
    <property type="match status" value="1"/>
</dbReference>
<name>A0AAV1FPH8_XYRNO</name>
<dbReference type="InterPro" id="IPR052135">
    <property type="entry name" value="TNFRSF5"/>
</dbReference>
<evidence type="ECO:0000313" key="6">
    <source>
        <dbReference type="Proteomes" id="UP001178508"/>
    </source>
</evidence>
<accession>A0AAV1FPH8</accession>
<dbReference type="GO" id="GO:0035631">
    <property type="term" value="C:CD40 receptor complex"/>
    <property type="evidence" value="ECO:0007669"/>
    <property type="project" value="TreeGrafter"/>
</dbReference>
<keyword evidence="1" id="KW-1015">Disulfide bond</keyword>
<evidence type="ECO:0000259" key="4">
    <source>
        <dbReference type="PROSITE" id="PS50050"/>
    </source>
</evidence>
<evidence type="ECO:0000256" key="2">
    <source>
        <dbReference type="SAM" id="Phobius"/>
    </source>
</evidence>
<organism evidence="5 6">
    <name type="scientific">Xyrichtys novacula</name>
    <name type="common">Pearly razorfish</name>
    <name type="synonym">Hemipteronotus novacula</name>
    <dbReference type="NCBI Taxonomy" id="13765"/>
    <lineage>
        <taxon>Eukaryota</taxon>
        <taxon>Metazoa</taxon>
        <taxon>Chordata</taxon>
        <taxon>Craniata</taxon>
        <taxon>Vertebrata</taxon>
        <taxon>Euteleostomi</taxon>
        <taxon>Actinopterygii</taxon>
        <taxon>Neopterygii</taxon>
        <taxon>Teleostei</taxon>
        <taxon>Neoteleostei</taxon>
        <taxon>Acanthomorphata</taxon>
        <taxon>Eupercaria</taxon>
        <taxon>Labriformes</taxon>
        <taxon>Labridae</taxon>
        <taxon>Xyrichtys</taxon>
    </lineage>
</organism>
<dbReference type="SUPFAM" id="SSF57586">
    <property type="entry name" value="TNF receptor-like"/>
    <property type="match status" value="2"/>
</dbReference>
<feature type="repeat" description="TNFR-Cys" evidence="1">
    <location>
        <begin position="51"/>
        <end position="94"/>
    </location>
</feature>
<sequence length="346" mass="38199">MQCFLIFLMLSALLVSISLQAELPRYYEIGGRKCQLCPAGEFQKSCKECAPCPAGSYTAEWNREDRCHRCYGDCRPDYNLKVVQNCTSTSDLKCICEAGYTCNEKVSYSTNCKYCVKIKETTWTEAAAIISTRDKHTPSPASSGHSSTPAKSCRFPNCGSPAVTHQGNGTRLQTDKTNSHLAAILCPVVIMGFVIFVILLFDCRHRDESCFKKAMSKLYNEGGRNASHKPKELTHQFPRGSFSAKQQLSSLSAANLGPVHVHNPGTVIFSLLNQFTGQVGPTVEGVKTVGRKCSQEEDARDSPVFHPTSCSSIHLSEEERSVEMDSMFLPSQEQGKDCHVSKEEVL</sequence>
<keyword evidence="3" id="KW-0732">Signal</keyword>
<evidence type="ECO:0000256" key="1">
    <source>
        <dbReference type="PROSITE-ProRule" id="PRU00206"/>
    </source>
</evidence>
<keyword evidence="2" id="KW-0812">Transmembrane</keyword>
<dbReference type="InterPro" id="IPR001368">
    <property type="entry name" value="TNFR/NGFR_Cys_rich_reg"/>
</dbReference>
<comment type="caution">
    <text evidence="1">Lacks conserved residue(s) required for the propagation of feature annotation.</text>
</comment>
<dbReference type="GO" id="GO:0002768">
    <property type="term" value="P:immune response-regulating cell surface receptor signaling pathway"/>
    <property type="evidence" value="ECO:0007669"/>
    <property type="project" value="TreeGrafter"/>
</dbReference>
<dbReference type="PANTHER" id="PTHR46875">
    <property type="entry name" value="TUMOR NECROSIS FACTOR RECEPTOR SUPERFAMILY MEMBER 5"/>
    <property type="match status" value="1"/>
</dbReference>
<keyword evidence="6" id="KW-1185">Reference proteome</keyword>
<dbReference type="AlphaFoldDB" id="A0AAV1FPH8"/>
<proteinExistence type="predicted"/>
<dbReference type="GO" id="GO:0009897">
    <property type="term" value="C:external side of plasma membrane"/>
    <property type="evidence" value="ECO:0007669"/>
    <property type="project" value="TreeGrafter"/>
</dbReference>
<evidence type="ECO:0000256" key="3">
    <source>
        <dbReference type="SAM" id="SignalP"/>
    </source>
</evidence>
<reference evidence="5" key="1">
    <citation type="submission" date="2023-08" db="EMBL/GenBank/DDBJ databases">
        <authorList>
            <person name="Alioto T."/>
            <person name="Alioto T."/>
            <person name="Gomez Garrido J."/>
        </authorList>
    </citation>
    <scope>NUCLEOTIDE SEQUENCE</scope>
</reference>
<feature type="transmembrane region" description="Helical" evidence="2">
    <location>
        <begin position="181"/>
        <end position="203"/>
    </location>
</feature>
<dbReference type="PANTHER" id="PTHR46875:SF1">
    <property type="entry name" value="TUMOR NECROSIS FACTOR RECEPTOR SUPERFAMILY MEMBER 5"/>
    <property type="match status" value="1"/>
</dbReference>
<protein>
    <submittedName>
        <fullName evidence="5">Tumor necrosis factor receptor superfamily member 5 isoform X1</fullName>
    </submittedName>
</protein>
<gene>
    <name evidence="5" type="ORF">XNOV1_A001993</name>
</gene>
<dbReference type="Proteomes" id="UP001178508">
    <property type="component" value="Chromosome 8"/>
</dbReference>
<feature type="chain" id="PRO_5043920197" evidence="3">
    <location>
        <begin position="22"/>
        <end position="346"/>
    </location>
</feature>
<feature type="disulfide bond" evidence="1">
    <location>
        <begin position="52"/>
        <end position="67"/>
    </location>
</feature>
<keyword evidence="5" id="KW-0675">Receptor</keyword>
<dbReference type="PROSITE" id="PS50050">
    <property type="entry name" value="TNFR_NGFR_2"/>
    <property type="match status" value="1"/>
</dbReference>
<dbReference type="EMBL" id="OY660871">
    <property type="protein sequence ID" value="CAJ1062499.1"/>
    <property type="molecule type" value="Genomic_DNA"/>
</dbReference>